<sequence>MISSIFFLFLVSHCPIMRLRASRYQKEPYRTFQNVSNASDTSDIPAQMRFGIRILSGNRSLG</sequence>
<accession>C0B6N8</accession>
<dbReference type="EMBL" id="ABVR01000036">
    <property type="protein sequence ID" value="EEG90959.1"/>
    <property type="molecule type" value="Genomic_DNA"/>
</dbReference>
<evidence type="ECO:0000313" key="2">
    <source>
        <dbReference type="Proteomes" id="UP000003793"/>
    </source>
</evidence>
<protein>
    <submittedName>
        <fullName evidence="1">Uncharacterized protein</fullName>
    </submittedName>
</protein>
<dbReference type="HOGENOM" id="CLU_2896385_0_0_9"/>
<evidence type="ECO:0000313" key="1">
    <source>
        <dbReference type="EMBL" id="EEG90959.1"/>
    </source>
</evidence>
<organism evidence="1 2">
    <name type="scientific">Coprococcus comes ATCC 27758</name>
    <dbReference type="NCBI Taxonomy" id="470146"/>
    <lineage>
        <taxon>Bacteria</taxon>
        <taxon>Bacillati</taxon>
        <taxon>Bacillota</taxon>
        <taxon>Clostridia</taxon>
        <taxon>Lachnospirales</taxon>
        <taxon>Lachnospiraceae</taxon>
        <taxon>Coprococcus</taxon>
    </lineage>
</organism>
<comment type="caution">
    <text evidence="1">The sequence shown here is derived from an EMBL/GenBank/DDBJ whole genome shotgun (WGS) entry which is preliminary data.</text>
</comment>
<reference evidence="1 2" key="1">
    <citation type="submission" date="2009-02" db="EMBL/GenBank/DDBJ databases">
        <authorList>
            <person name="Fulton L."/>
            <person name="Clifton S."/>
            <person name="Fulton B."/>
            <person name="Xu J."/>
            <person name="Minx P."/>
            <person name="Pepin K.H."/>
            <person name="Johnson M."/>
            <person name="Bhonagiri V."/>
            <person name="Nash W.E."/>
            <person name="Mardis E.R."/>
            <person name="Wilson R.K."/>
        </authorList>
    </citation>
    <scope>NUCLEOTIDE SEQUENCE [LARGE SCALE GENOMIC DNA]</scope>
    <source>
        <strain evidence="1 2">ATCC 27758</strain>
    </source>
</reference>
<name>C0B6N8_9FIRM</name>
<proteinExistence type="predicted"/>
<reference evidence="1 2" key="2">
    <citation type="submission" date="2009-03" db="EMBL/GenBank/DDBJ databases">
        <title>Draft genome sequence of Coprococcus comes (ATCC 27758).</title>
        <authorList>
            <person name="Sudarsanam P."/>
            <person name="Ley R."/>
            <person name="Guruge J."/>
            <person name="Turnbaugh P.J."/>
            <person name="Mahowald M."/>
            <person name="Liep D."/>
            <person name="Gordon J."/>
        </authorList>
    </citation>
    <scope>NUCLEOTIDE SEQUENCE [LARGE SCALE GENOMIC DNA]</scope>
    <source>
        <strain evidence="1 2">ATCC 27758</strain>
    </source>
</reference>
<dbReference type="AlphaFoldDB" id="C0B6N8"/>
<dbReference type="Proteomes" id="UP000003793">
    <property type="component" value="Unassembled WGS sequence"/>
</dbReference>
<gene>
    <name evidence="1" type="ORF">COPCOM_00810</name>
</gene>